<keyword evidence="2" id="KW-1185">Reference proteome</keyword>
<evidence type="ECO:0000313" key="1">
    <source>
        <dbReference type="EMBL" id="KAG6947448.1"/>
    </source>
</evidence>
<sequence length="80" mass="9539">MPALHKFEALGYTVMYHAITEEICDKWRNMAHKSNHDLIWFQRYVRQCAARHLQRASSTSRPRVPQSFNRPQVLLQDIFP</sequence>
<accession>A0A8J5IVH1</accession>
<name>A0A8J5IVH1_9STRA</name>
<dbReference type="EMBL" id="JAENGY010001707">
    <property type="protein sequence ID" value="KAG6947448.1"/>
    <property type="molecule type" value="Genomic_DNA"/>
</dbReference>
<proteinExistence type="predicted"/>
<reference evidence="1" key="1">
    <citation type="submission" date="2021-01" db="EMBL/GenBank/DDBJ databases">
        <title>Phytophthora aleatoria, a newly-described species from Pinus radiata is distinct from Phytophthora cactorum isolates based on comparative genomics.</title>
        <authorList>
            <person name="Mcdougal R."/>
            <person name="Panda P."/>
            <person name="Williams N."/>
            <person name="Studholme D.J."/>
        </authorList>
    </citation>
    <scope>NUCLEOTIDE SEQUENCE</scope>
    <source>
        <strain evidence="1">NZFS 4037</strain>
    </source>
</reference>
<comment type="caution">
    <text evidence="1">The sequence shown here is derived from an EMBL/GenBank/DDBJ whole genome shotgun (WGS) entry which is preliminary data.</text>
</comment>
<evidence type="ECO:0000313" key="2">
    <source>
        <dbReference type="Proteomes" id="UP000709295"/>
    </source>
</evidence>
<gene>
    <name evidence="1" type="ORF">JG688_00015551</name>
</gene>
<protein>
    <submittedName>
        <fullName evidence="1">Uncharacterized protein</fullName>
    </submittedName>
</protein>
<organism evidence="1 2">
    <name type="scientific">Phytophthora aleatoria</name>
    <dbReference type="NCBI Taxonomy" id="2496075"/>
    <lineage>
        <taxon>Eukaryota</taxon>
        <taxon>Sar</taxon>
        <taxon>Stramenopiles</taxon>
        <taxon>Oomycota</taxon>
        <taxon>Peronosporomycetes</taxon>
        <taxon>Peronosporales</taxon>
        <taxon>Peronosporaceae</taxon>
        <taxon>Phytophthora</taxon>
    </lineage>
</organism>
<dbReference type="AlphaFoldDB" id="A0A8J5IVH1"/>
<dbReference type="Proteomes" id="UP000709295">
    <property type="component" value="Unassembled WGS sequence"/>
</dbReference>